<feature type="chain" id="PRO_5002429812" description="Secretion system C-terminal sorting domain-containing protein" evidence="1">
    <location>
        <begin position="31"/>
        <end position="784"/>
    </location>
</feature>
<dbReference type="InterPro" id="IPR026444">
    <property type="entry name" value="Secre_tail"/>
</dbReference>
<protein>
    <recommendedName>
        <fullName evidence="4">Secretion system C-terminal sorting domain-containing protein</fullName>
    </recommendedName>
</protein>
<dbReference type="SUPFAM" id="SSF50939">
    <property type="entry name" value="Sialidases"/>
    <property type="match status" value="1"/>
</dbReference>
<sequence>MNNRYATAFAVALKIIVCCCLLTWHISASAQVTNGYSYVNITKQTVGGTVEPGDVLEIRHSIHIPWGFNSANSGRIYNVRYYDSLPTRTTMVTTAMGGSLRVITNEGVTLAGKSYTTTAGDDAGTYIANPAGGEYHIRINLGSAPTAPANNKVSGTGSLTGASSINVSSQGAGDAPKWYTGHLFSTAFRVTVTGTYGQVIDLGAARFYYTTTSNSTVSIPIPVYRYKILIAKNDALCTNTVGANFAGESGGTFGSGNSLNRSTGPSYAISGYTYVNNVSASNAVNDGSYAIVNNLSPRGSNNTAAKKEPNCNSSSPATTTANNCNNRMFSVWDIAGDHSGTATTGGNVPPASGANSGYMLMVNSDYVTSEAYRQTISGLCPGTTYEFSAWIKNICSYCGMDATLNARTGAGVKPSLTFVLDGIDRYGTGEIAYTGNWIKKGFTFTTGASQTSVTFSIRNNAQGGGGNDWVMDDISIATCQPNLVMKPYGNASVCYGNQVSFSADIQSVFSNYSSYRWERSTDGGTTWSNQSNSTGTPALVGGQYTYTVNFPPIIGDENTHNDIIRLRVATTSDNLNNNSCSFLASTQVVVLVHNCEWVLSADIVQFKAQPGASGTSLRWATVNESEGLVYVLEKSTDQRNWTMVREVNAKVNGAQNNYSELDPSPLNKPTYYRISMVYNGKQKFTHQLLVQPGLVPGSDLVLQAIQNPFNSQLPFDLYTPVSGEANIALYDLYGKQVKQLDWKLQRGGNKLVLANTSSLASGTYILMIRMGDKLVQRKVIKANR</sequence>
<evidence type="ECO:0008006" key="4">
    <source>
        <dbReference type="Google" id="ProtNLM"/>
    </source>
</evidence>
<evidence type="ECO:0000313" key="3">
    <source>
        <dbReference type="Proteomes" id="UP000033121"/>
    </source>
</evidence>
<dbReference type="Proteomes" id="UP000033121">
    <property type="component" value="Unassembled WGS sequence"/>
</dbReference>
<dbReference type="RefSeq" id="WP_046367484.1">
    <property type="nucleotide sequence ID" value="NZ_BBWV01000001.1"/>
</dbReference>
<dbReference type="EMBL" id="BBWV01000001">
    <property type="protein sequence ID" value="GAO41661.1"/>
    <property type="molecule type" value="Genomic_DNA"/>
</dbReference>
<dbReference type="NCBIfam" id="TIGR04183">
    <property type="entry name" value="Por_Secre_tail"/>
    <property type="match status" value="1"/>
</dbReference>
<organism evidence="2 3">
    <name type="scientific">Flavihumibacter petaseus NBRC 106054</name>
    <dbReference type="NCBI Taxonomy" id="1220578"/>
    <lineage>
        <taxon>Bacteria</taxon>
        <taxon>Pseudomonadati</taxon>
        <taxon>Bacteroidota</taxon>
        <taxon>Chitinophagia</taxon>
        <taxon>Chitinophagales</taxon>
        <taxon>Chitinophagaceae</taxon>
        <taxon>Flavihumibacter</taxon>
    </lineage>
</organism>
<dbReference type="Gene3D" id="2.60.120.260">
    <property type="entry name" value="Galactose-binding domain-like"/>
    <property type="match status" value="1"/>
</dbReference>
<keyword evidence="1" id="KW-0732">Signal</keyword>
<dbReference type="InterPro" id="IPR036278">
    <property type="entry name" value="Sialidase_sf"/>
</dbReference>
<gene>
    <name evidence="2" type="ORF">FPE01S_01_06750</name>
</gene>
<name>A0A0E9MW59_9BACT</name>
<dbReference type="OrthoDB" id="2582440at2"/>
<proteinExistence type="predicted"/>
<evidence type="ECO:0000256" key="1">
    <source>
        <dbReference type="SAM" id="SignalP"/>
    </source>
</evidence>
<comment type="caution">
    <text evidence="2">The sequence shown here is derived from an EMBL/GenBank/DDBJ whole genome shotgun (WGS) entry which is preliminary data.</text>
</comment>
<dbReference type="STRING" id="1220578.FPE01S_01_06750"/>
<evidence type="ECO:0000313" key="2">
    <source>
        <dbReference type="EMBL" id="GAO41661.1"/>
    </source>
</evidence>
<accession>A0A0E9MW59</accession>
<reference evidence="2 3" key="1">
    <citation type="submission" date="2015-04" db="EMBL/GenBank/DDBJ databases">
        <title>Whole genome shotgun sequence of Flavihumibacter petaseus NBRC 106054.</title>
        <authorList>
            <person name="Miyazawa S."/>
            <person name="Hosoyama A."/>
            <person name="Hashimoto M."/>
            <person name="Noguchi M."/>
            <person name="Tsuchikane K."/>
            <person name="Ohji S."/>
            <person name="Yamazoe A."/>
            <person name="Ichikawa N."/>
            <person name="Kimura A."/>
            <person name="Fujita N."/>
        </authorList>
    </citation>
    <scope>NUCLEOTIDE SEQUENCE [LARGE SCALE GENOMIC DNA]</scope>
    <source>
        <strain evidence="2 3">NBRC 106054</strain>
    </source>
</reference>
<feature type="signal peptide" evidence="1">
    <location>
        <begin position="1"/>
        <end position="30"/>
    </location>
</feature>
<dbReference type="AlphaFoldDB" id="A0A0E9MW59"/>
<keyword evidence="3" id="KW-1185">Reference proteome</keyword>